<gene>
    <name evidence="2" type="ORF">Pka01_78010</name>
</gene>
<reference evidence="2 3" key="1">
    <citation type="submission" date="2021-01" db="EMBL/GenBank/DDBJ databases">
        <title>Whole genome shotgun sequence of Planotetraspora kaengkrachanensis NBRC 104272.</title>
        <authorList>
            <person name="Komaki H."/>
            <person name="Tamura T."/>
        </authorList>
    </citation>
    <scope>NUCLEOTIDE SEQUENCE [LARGE SCALE GENOMIC DNA]</scope>
    <source>
        <strain evidence="2 3">NBRC 104272</strain>
    </source>
</reference>
<comment type="caution">
    <text evidence="2">The sequence shown here is derived from an EMBL/GenBank/DDBJ whole genome shotgun (WGS) entry which is preliminary data.</text>
</comment>
<evidence type="ECO:0000256" key="1">
    <source>
        <dbReference type="SAM" id="MobiDB-lite"/>
    </source>
</evidence>
<evidence type="ECO:0000313" key="3">
    <source>
        <dbReference type="Proteomes" id="UP000630097"/>
    </source>
</evidence>
<name>A0A8J3VCP2_9ACTN</name>
<feature type="region of interest" description="Disordered" evidence="1">
    <location>
        <begin position="18"/>
        <end position="83"/>
    </location>
</feature>
<keyword evidence="3" id="KW-1185">Reference proteome</keyword>
<evidence type="ECO:0000313" key="2">
    <source>
        <dbReference type="EMBL" id="GIG84674.1"/>
    </source>
</evidence>
<organism evidence="2 3">
    <name type="scientific">Planotetraspora kaengkrachanensis</name>
    <dbReference type="NCBI Taxonomy" id="575193"/>
    <lineage>
        <taxon>Bacteria</taxon>
        <taxon>Bacillati</taxon>
        <taxon>Actinomycetota</taxon>
        <taxon>Actinomycetes</taxon>
        <taxon>Streptosporangiales</taxon>
        <taxon>Streptosporangiaceae</taxon>
        <taxon>Planotetraspora</taxon>
    </lineage>
</organism>
<dbReference type="EMBL" id="BONV01000056">
    <property type="protein sequence ID" value="GIG84674.1"/>
    <property type="molecule type" value="Genomic_DNA"/>
</dbReference>
<dbReference type="Proteomes" id="UP000630097">
    <property type="component" value="Unassembled WGS sequence"/>
</dbReference>
<feature type="compositionally biased region" description="Basic and acidic residues" evidence="1">
    <location>
        <begin position="18"/>
        <end position="42"/>
    </location>
</feature>
<accession>A0A8J3VCP2</accession>
<dbReference type="AlphaFoldDB" id="A0A8J3VCP2"/>
<proteinExistence type="predicted"/>
<protein>
    <submittedName>
        <fullName evidence="2">Uncharacterized protein</fullName>
    </submittedName>
</protein>
<sequence>MTITNDKSLYFRYGECRRNGGEPFRRHDKEGGAIQRLHDTTATRRQRHDGSDTAAAPTPESVPRRNHNSVLRGGVGVPWTRSA</sequence>